<reference evidence="1 2" key="1">
    <citation type="submission" date="2019-11" db="EMBL/GenBank/DDBJ databases">
        <title>Description of Pedobacter sp. LMG 31462T.</title>
        <authorList>
            <person name="Carlier A."/>
            <person name="Qi S."/>
            <person name="Vandamme P."/>
        </authorList>
    </citation>
    <scope>NUCLEOTIDE SEQUENCE [LARGE SCALE GENOMIC DNA]</scope>
    <source>
        <strain evidence="1 2">LMG 31462</strain>
    </source>
</reference>
<dbReference type="Proteomes" id="UP000636110">
    <property type="component" value="Unassembled WGS sequence"/>
</dbReference>
<dbReference type="RefSeq" id="WP_182953841.1">
    <property type="nucleotide sequence ID" value="NZ_WNXC01000001.1"/>
</dbReference>
<accession>A0ABR6ESJ1</accession>
<gene>
    <name evidence="1" type="ORF">GM920_04560</name>
</gene>
<evidence type="ECO:0000313" key="1">
    <source>
        <dbReference type="EMBL" id="MBB2148177.1"/>
    </source>
</evidence>
<evidence type="ECO:0000313" key="2">
    <source>
        <dbReference type="Proteomes" id="UP000636110"/>
    </source>
</evidence>
<organism evidence="1 2">
    <name type="scientific">Pedobacter gandavensis</name>
    <dbReference type="NCBI Taxonomy" id="2679963"/>
    <lineage>
        <taxon>Bacteria</taxon>
        <taxon>Pseudomonadati</taxon>
        <taxon>Bacteroidota</taxon>
        <taxon>Sphingobacteriia</taxon>
        <taxon>Sphingobacteriales</taxon>
        <taxon>Sphingobacteriaceae</taxon>
        <taxon>Pedobacter</taxon>
    </lineage>
</organism>
<proteinExistence type="predicted"/>
<dbReference type="EMBL" id="WNXC01000001">
    <property type="protein sequence ID" value="MBB2148177.1"/>
    <property type="molecule type" value="Genomic_DNA"/>
</dbReference>
<sequence length="175" mass="20158">MSRGQVTSSSTVELEDIIFDVKKLSDFLVSDFKSFTPIGGEARFERDYLEGDHPFDGYKLNKEIISKSKKYTFFGLSVTNLYAYEIASDKFALYFNVYLDNGTLRKMMNTIGPPINLFEDELLQPETASLIDWPFDDISFMASKPPFGSFRNRWSILLQTKNVYHGDFSILHNKN</sequence>
<name>A0ABR6ESJ1_9SPHI</name>
<comment type="caution">
    <text evidence="1">The sequence shown here is derived from an EMBL/GenBank/DDBJ whole genome shotgun (WGS) entry which is preliminary data.</text>
</comment>
<keyword evidence="2" id="KW-1185">Reference proteome</keyword>
<protein>
    <submittedName>
        <fullName evidence="1">Uncharacterized protein</fullName>
    </submittedName>
</protein>